<keyword evidence="2" id="KW-1185">Reference proteome</keyword>
<protein>
    <submittedName>
        <fullName evidence="1">Uncharacterized protein</fullName>
    </submittedName>
</protein>
<name>A0A1M5CVN8_9BACT</name>
<proteinExistence type="predicted"/>
<sequence>MKRNYFLGLLLLSVFTIISGGCSDEENTPLSFYEKAYEIPIHGTRYIGVKSGSGDYSILSGNSGLFSASKEEGWSNPAGMILVRGLLTGESTLAVTDNQTGETISLTIKVTDNYEVLRVSDLYWNGSTMIKSEHPVLSKAPFLFLVNNNSRDVYFADDNGEKTITSNGLKIQGKGNYSFAMEDGKPYLTLIYPADENGQLTDATLAVSTPHKFQITQCSEFFLHRLDEYLNLGWETIAKDYSDDEVGLAITMEEVESGCKLEGKLEEVEIPVGVLN</sequence>
<evidence type="ECO:0000313" key="2">
    <source>
        <dbReference type="Proteomes" id="UP000184164"/>
    </source>
</evidence>
<reference evidence="1 2" key="1">
    <citation type="submission" date="2016-11" db="EMBL/GenBank/DDBJ databases">
        <authorList>
            <person name="Jaros S."/>
            <person name="Januszkiewicz K."/>
            <person name="Wedrychowicz H."/>
        </authorList>
    </citation>
    <scope>NUCLEOTIDE SEQUENCE [LARGE SCALE GENOMIC DNA]</scope>
    <source>
        <strain evidence="1 2">DSM 26910</strain>
    </source>
</reference>
<dbReference type="RefSeq" id="WP_073002541.1">
    <property type="nucleotide sequence ID" value="NZ_FQUM01000006.1"/>
</dbReference>
<dbReference type="Proteomes" id="UP000184164">
    <property type="component" value="Unassembled WGS sequence"/>
</dbReference>
<accession>A0A1M5CVN8</accession>
<dbReference type="EMBL" id="FQUM01000006">
    <property type="protein sequence ID" value="SHF58815.1"/>
    <property type="molecule type" value="Genomic_DNA"/>
</dbReference>
<dbReference type="PROSITE" id="PS51257">
    <property type="entry name" value="PROKAR_LIPOPROTEIN"/>
    <property type="match status" value="1"/>
</dbReference>
<dbReference type="OrthoDB" id="1036567at2"/>
<organism evidence="1 2">
    <name type="scientific">Mariniphaga anaerophila</name>
    <dbReference type="NCBI Taxonomy" id="1484053"/>
    <lineage>
        <taxon>Bacteria</taxon>
        <taxon>Pseudomonadati</taxon>
        <taxon>Bacteroidota</taxon>
        <taxon>Bacteroidia</taxon>
        <taxon>Marinilabiliales</taxon>
        <taxon>Prolixibacteraceae</taxon>
        <taxon>Mariniphaga</taxon>
    </lineage>
</organism>
<gene>
    <name evidence="1" type="ORF">SAMN05444274_106287</name>
</gene>
<evidence type="ECO:0000313" key="1">
    <source>
        <dbReference type="EMBL" id="SHF58815.1"/>
    </source>
</evidence>
<dbReference type="STRING" id="1484053.SAMN05444274_106287"/>
<dbReference type="AlphaFoldDB" id="A0A1M5CVN8"/>